<name>A0ABR1YLH4_9PEZI</name>
<evidence type="ECO:0000313" key="2">
    <source>
        <dbReference type="EMBL" id="KAK8233359.1"/>
    </source>
</evidence>
<keyword evidence="3" id="KW-1185">Reference proteome</keyword>
<evidence type="ECO:0000256" key="1">
    <source>
        <dbReference type="SAM" id="MobiDB-lite"/>
    </source>
</evidence>
<gene>
    <name evidence="2" type="ORF">HDK90DRAFT_264188</name>
</gene>
<accession>A0ABR1YLH4</accession>
<protein>
    <submittedName>
        <fullName evidence="2">Uncharacterized protein</fullName>
    </submittedName>
</protein>
<feature type="region of interest" description="Disordered" evidence="1">
    <location>
        <begin position="152"/>
        <end position="173"/>
    </location>
</feature>
<dbReference type="Proteomes" id="UP001492380">
    <property type="component" value="Unassembled WGS sequence"/>
</dbReference>
<proteinExistence type="predicted"/>
<organism evidence="2 3">
    <name type="scientific">Phyllosticta capitalensis</name>
    <dbReference type="NCBI Taxonomy" id="121624"/>
    <lineage>
        <taxon>Eukaryota</taxon>
        <taxon>Fungi</taxon>
        <taxon>Dikarya</taxon>
        <taxon>Ascomycota</taxon>
        <taxon>Pezizomycotina</taxon>
        <taxon>Dothideomycetes</taxon>
        <taxon>Dothideomycetes incertae sedis</taxon>
        <taxon>Botryosphaeriales</taxon>
        <taxon>Phyllostictaceae</taxon>
        <taxon>Phyllosticta</taxon>
    </lineage>
</organism>
<sequence>MSDDAAWAMLMKADKEKNLDDFKIALKAYGKALLANGQPFELAVLDQAMRDDNMNVHIVAIDKKEKAGDVFTIVDFNGKTGCTYGLSFNFSYKPKRKMAMSGWPKTPEENRERLADAGFVLDRFVTKCLNCGGKSPLSSAHSGLLLTRFQRLATPRRPAPKRPRSPPAVPRSSASFATSSVTVRVTALRSALTLTLAATASSAATTRVTARSRLRLRTLSAGSASRVSPADPVFSVYLY</sequence>
<comment type="caution">
    <text evidence="2">The sequence shown here is derived from an EMBL/GenBank/DDBJ whole genome shotgun (WGS) entry which is preliminary data.</text>
</comment>
<reference evidence="2 3" key="1">
    <citation type="submission" date="2024-04" db="EMBL/GenBank/DDBJ databases">
        <title>Phyllosticta paracitricarpa is synonymous to the EU quarantine fungus P. citricarpa based on phylogenomic analyses.</title>
        <authorList>
            <consortium name="Lawrence Berkeley National Laboratory"/>
            <person name="Van Ingen-Buijs V.A."/>
            <person name="Van Westerhoven A.C."/>
            <person name="Haridas S."/>
            <person name="Skiadas P."/>
            <person name="Martin F."/>
            <person name="Groenewald J.Z."/>
            <person name="Crous P.W."/>
            <person name="Seidl M.F."/>
        </authorList>
    </citation>
    <scope>NUCLEOTIDE SEQUENCE [LARGE SCALE GENOMIC DNA]</scope>
    <source>
        <strain evidence="2 3">CBS 123374</strain>
    </source>
</reference>
<dbReference type="EMBL" id="JBBWRZ010000006">
    <property type="protein sequence ID" value="KAK8233359.1"/>
    <property type="molecule type" value="Genomic_DNA"/>
</dbReference>
<evidence type="ECO:0000313" key="3">
    <source>
        <dbReference type="Proteomes" id="UP001492380"/>
    </source>
</evidence>